<dbReference type="PANTHER" id="PTHR28557">
    <property type="entry name" value="PROTEIN SLX4IP"/>
    <property type="match status" value="1"/>
</dbReference>
<dbReference type="Pfam" id="PF15744">
    <property type="entry name" value="UPF0492"/>
    <property type="match status" value="1"/>
</dbReference>
<organism evidence="2 3">
    <name type="scientific">Anabarilius grahami</name>
    <name type="common">Kanglang fish</name>
    <name type="synonym">Barilius grahami</name>
    <dbReference type="NCBI Taxonomy" id="495550"/>
    <lineage>
        <taxon>Eukaryota</taxon>
        <taxon>Metazoa</taxon>
        <taxon>Chordata</taxon>
        <taxon>Craniata</taxon>
        <taxon>Vertebrata</taxon>
        <taxon>Euteleostomi</taxon>
        <taxon>Actinopterygii</taxon>
        <taxon>Neopterygii</taxon>
        <taxon>Teleostei</taxon>
        <taxon>Ostariophysi</taxon>
        <taxon>Cypriniformes</taxon>
        <taxon>Xenocyprididae</taxon>
        <taxon>Xenocypridinae</taxon>
        <taxon>Xenocypridinae incertae sedis</taxon>
        <taxon>Anabarilius</taxon>
    </lineage>
</organism>
<dbReference type="InterPro" id="IPR031479">
    <property type="entry name" value="SLX4IP"/>
</dbReference>
<feature type="region of interest" description="Disordered" evidence="1">
    <location>
        <begin position="13"/>
        <end position="51"/>
    </location>
</feature>
<reference evidence="2 3" key="1">
    <citation type="submission" date="2018-10" db="EMBL/GenBank/DDBJ databases">
        <title>Genome assembly for a Yunnan-Guizhou Plateau 3E fish, Anabarilius grahami (Regan), and its evolutionary and genetic applications.</title>
        <authorList>
            <person name="Jiang W."/>
        </authorList>
    </citation>
    <scope>NUCLEOTIDE SEQUENCE [LARGE SCALE GENOMIC DNA]</scope>
    <source>
        <strain evidence="2">AG-KIZ</strain>
        <tissue evidence="2">Muscle</tissue>
    </source>
</reference>
<dbReference type="AlphaFoldDB" id="A0A3N0YU18"/>
<comment type="caution">
    <text evidence="2">The sequence shown here is derived from an EMBL/GenBank/DDBJ whole genome shotgun (WGS) entry which is preliminary data.</text>
</comment>
<dbReference type="PANTHER" id="PTHR28557:SF1">
    <property type="entry name" value="PROTEIN SLX4IP"/>
    <property type="match status" value="1"/>
</dbReference>
<evidence type="ECO:0000313" key="3">
    <source>
        <dbReference type="Proteomes" id="UP000281406"/>
    </source>
</evidence>
<evidence type="ECO:0000256" key="1">
    <source>
        <dbReference type="SAM" id="MobiDB-lite"/>
    </source>
</evidence>
<dbReference type="EMBL" id="RJVU01026577">
    <property type="protein sequence ID" value="ROL49685.1"/>
    <property type="molecule type" value="Genomic_DNA"/>
</dbReference>
<sequence>MCGGEQATAAQTLLGRVPDTNQRVRAGEKSVREGETDKRSHTGPGNAKRTCLSNTGNIPKVFCNGIFRISKGKCRKTEQHAIVWRCGKFAVLVDLHILPLGSQDNASWFSPENRKEVGSLIRDALEPRVRQFQEARYQKIHPKPRKDFTLTAPLCLEDVAAPLTARQGTAAPLRRCSSFSLLVVQC</sequence>
<evidence type="ECO:0000313" key="2">
    <source>
        <dbReference type="EMBL" id="ROL49685.1"/>
    </source>
</evidence>
<protein>
    <submittedName>
        <fullName evidence="2">Protein SLX4IP</fullName>
    </submittedName>
</protein>
<gene>
    <name evidence="2" type="ORF">DPX16_16011</name>
</gene>
<keyword evidence="3" id="KW-1185">Reference proteome</keyword>
<proteinExistence type="predicted"/>
<accession>A0A3N0YU18</accession>
<feature type="compositionally biased region" description="Basic and acidic residues" evidence="1">
    <location>
        <begin position="25"/>
        <end position="40"/>
    </location>
</feature>
<dbReference type="Proteomes" id="UP000281406">
    <property type="component" value="Unassembled WGS sequence"/>
</dbReference>
<dbReference type="OrthoDB" id="9933290at2759"/>
<name>A0A3N0YU18_ANAGA</name>